<organism evidence="1 2">
    <name type="scientific">Streptococcus parasanguinis</name>
    <dbReference type="NCBI Taxonomy" id="1318"/>
    <lineage>
        <taxon>Bacteria</taxon>
        <taxon>Bacillati</taxon>
        <taxon>Bacillota</taxon>
        <taxon>Bacilli</taxon>
        <taxon>Lactobacillales</taxon>
        <taxon>Streptococcaceae</taxon>
        <taxon>Streptococcus</taxon>
    </lineage>
</organism>
<gene>
    <name evidence="1" type="ORF">DW820_01780</name>
</gene>
<dbReference type="Proteomes" id="UP000285773">
    <property type="component" value="Unassembled WGS sequence"/>
</dbReference>
<comment type="caution">
    <text evidence="1">The sequence shown here is derived from an EMBL/GenBank/DDBJ whole genome shotgun (WGS) entry which is preliminary data.</text>
</comment>
<reference evidence="1 2" key="1">
    <citation type="submission" date="2018-08" db="EMBL/GenBank/DDBJ databases">
        <title>A genome reference for cultivated species of the human gut microbiota.</title>
        <authorList>
            <person name="Zou Y."/>
            <person name="Xue W."/>
            <person name="Luo G."/>
        </authorList>
    </citation>
    <scope>NUCLEOTIDE SEQUENCE [LARGE SCALE GENOMIC DNA]</scope>
    <source>
        <strain evidence="1 2">AM33-3BH</strain>
    </source>
</reference>
<sequence length="200" mass="21286">MFKWIRRLIGMVIVLFILLVILLVPGSIPEGEQLRNVQAGSSLIELAKNAVSNASVSTEGLSTELSLNSVQLSQVVKASAGSALDNSDYQKMALGMDGNDLHVKVPVSLGPVDSYLDLTMTGQVENNVMHLTVTGAKLGKMPIPKSIVLNYLKDQSTQNGGGFTVNGDQITLEIPQAGYTISKARVENGNAKVTVSISLF</sequence>
<accession>A0A414CLT5</accession>
<dbReference type="EMBL" id="QSIO01000001">
    <property type="protein sequence ID" value="RHC95882.1"/>
    <property type="molecule type" value="Genomic_DNA"/>
</dbReference>
<name>A0A414CLT5_STRPA</name>
<dbReference type="AlphaFoldDB" id="A0A414CLT5"/>
<evidence type="ECO:0008006" key="3">
    <source>
        <dbReference type="Google" id="ProtNLM"/>
    </source>
</evidence>
<dbReference type="RefSeq" id="WP_118095263.1">
    <property type="nucleotide sequence ID" value="NZ_QSIO01000001.1"/>
</dbReference>
<evidence type="ECO:0000313" key="2">
    <source>
        <dbReference type="Proteomes" id="UP000285773"/>
    </source>
</evidence>
<proteinExistence type="predicted"/>
<protein>
    <recommendedName>
        <fullName evidence="3">DUF2140 family protein</fullName>
    </recommendedName>
</protein>
<evidence type="ECO:0000313" key="1">
    <source>
        <dbReference type="EMBL" id="RHC95882.1"/>
    </source>
</evidence>